<dbReference type="OrthoDB" id="9809206at2"/>
<evidence type="ECO:0000259" key="9">
    <source>
        <dbReference type="Pfam" id="PF00924"/>
    </source>
</evidence>
<name>A0A3S3PXX6_9SPHI</name>
<keyword evidence="4 8" id="KW-0812">Transmembrane</keyword>
<evidence type="ECO:0000256" key="1">
    <source>
        <dbReference type="ARBA" id="ARBA00004651"/>
    </source>
</evidence>
<keyword evidence="6 8" id="KW-0472">Membrane</keyword>
<dbReference type="Gene3D" id="1.10.287.1260">
    <property type="match status" value="1"/>
</dbReference>
<evidence type="ECO:0000256" key="2">
    <source>
        <dbReference type="ARBA" id="ARBA00008017"/>
    </source>
</evidence>
<feature type="transmembrane region" description="Helical" evidence="8">
    <location>
        <begin position="601"/>
        <end position="621"/>
    </location>
</feature>
<dbReference type="Pfam" id="PF00924">
    <property type="entry name" value="MS_channel_2nd"/>
    <property type="match status" value="1"/>
</dbReference>
<evidence type="ECO:0000313" key="11">
    <source>
        <dbReference type="EMBL" id="RWU05042.1"/>
    </source>
</evidence>
<feature type="transmembrane region" description="Helical" evidence="8">
    <location>
        <begin position="271"/>
        <end position="298"/>
    </location>
</feature>
<dbReference type="RefSeq" id="WP_113648789.1">
    <property type="nucleotide sequence ID" value="NZ_QMHN01000006.1"/>
</dbReference>
<comment type="caution">
    <text evidence="11">The sequence shown here is derived from an EMBL/GenBank/DDBJ whole genome shotgun (WGS) entry which is preliminary data.</text>
</comment>
<dbReference type="InterPro" id="IPR023408">
    <property type="entry name" value="MscS_beta-dom_sf"/>
</dbReference>
<gene>
    <name evidence="11" type="ORF">DPV69_17930</name>
</gene>
<feature type="transmembrane region" description="Helical" evidence="8">
    <location>
        <begin position="512"/>
        <end position="536"/>
    </location>
</feature>
<keyword evidence="3" id="KW-1003">Cell membrane</keyword>
<dbReference type="SUPFAM" id="SSF82861">
    <property type="entry name" value="Mechanosensitive channel protein MscS (YggB), transmembrane region"/>
    <property type="match status" value="1"/>
</dbReference>
<comment type="subcellular location">
    <subcellularLocation>
        <location evidence="1">Cell membrane</location>
        <topology evidence="1">Multi-pass membrane protein</topology>
    </subcellularLocation>
</comment>
<sequence length="819" mass="92171">MQPQLSRIINLLLLLVGMFSLSYGQVNQSNQKDTANAKSFVDKMQDFAKSSAMSSAADFEADRAEQVQEATLVEIKKNIQKAKLYLRTGLDTLAAKKELSLIAKHASLAGDGVFANRETPRTYRNLVSTQKLLNALLERCNLQKTKLDNHKKRLSQFKYQIDSLSKTKELFSFSKDSVKLSKYIQALVVLAQEVAPIDSMIDRSIVQTQSLQNQANLQTYSLESHLDEVTHFQQQMADQLFHPELSYIWQSSEVFRPFGQIINYSVQKGQLILRFFSISNVGILACVLLLLLVCYSFILSLKNAYRKEANGQAIGKDHLIIRHPLLSAIFIIANLAQFLFNSPPFIFSLFFWLVAGLALTLLMRGYITKFWMYAWLGMLSLFILSAIDNLILQASGIERWYMLFLSSAGLVLGYLIFKKGKRDELRERLIVYAIGLMVALEFFALLFNLIGSYNLAKALLVAGYVNVIIAIMFLWTVRLINQGLQLAFNLYARQDKSLFFMNFDRVGQKAPMLLYVLLVIGWLILFGRNFPAYAFIVEPVRNFFFDQRAIGSYTFSISNLILFFFVVSASVVISKVVSFFAVDKRTFSKQDGKKGIGSWILLIRITIILLGLFLAFAAVGIPIDKIAIVLGALGVGIGFGLQSLVNNLVSGLVIAFEKPLNLEDEVEVAGKSGTVKSIGFRSSIITTFDGAEIVMPNGDLLNSHLINWSSGGSKRRASVIIHIAHGANLQKVQQDILALLLADERIMKHPEPTVFFKDISPEALQMQVFYWSRQTKQLAEIKSDVIVAINQLFLKNDIQIPYPKQEVFVHTANHEKNKT</sequence>
<feature type="transmembrane region" description="Helical" evidence="8">
    <location>
        <begin position="429"/>
        <end position="450"/>
    </location>
</feature>
<evidence type="ECO:0000256" key="5">
    <source>
        <dbReference type="ARBA" id="ARBA00022989"/>
    </source>
</evidence>
<reference evidence="11 12" key="1">
    <citation type="submission" date="2018-06" db="EMBL/GenBank/DDBJ databases">
        <title>Pedobacter endophyticus sp. nov., an endophytic bacterium isolated from a leaf of Triticum aestivum.</title>
        <authorList>
            <person name="Zhang L."/>
        </authorList>
    </citation>
    <scope>NUCLEOTIDE SEQUENCE [LARGE SCALE GENOMIC DNA]</scope>
    <source>
        <strain evidence="11 12">CM134L-2</strain>
    </source>
</reference>
<dbReference type="InterPro" id="IPR010920">
    <property type="entry name" value="LSM_dom_sf"/>
</dbReference>
<dbReference type="EMBL" id="SAYW01000006">
    <property type="protein sequence ID" value="RWU05042.1"/>
    <property type="molecule type" value="Genomic_DNA"/>
</dbReference>
<protein>
    <submittedName>
        <fullName evidence="11">Mechanosensitive ion channel</fullName>
    </submittedName>
</protein>
<evidence type="ECO:0000256" key="8">
    <source>
        <dbReference type="SAM" id="Phobius"/>
    </source>
</evidence>
<dbReference type="Proteomes" id="UP000284120">
    <property type="component" value="Unassembled WGS sequence"/>
</dbReference>
<dbReference type="AlphaFoldDB" id="A0A3S3PXX6"/>
<keyword evidence="12" id="KW-1185">Reference proteome</keyword>
<evidence type="ECO:0000259" key="10">
    <source>
        <dbReference type="Pfam" id="PF21082"/>
    </source>
</evidence>
<evidence type="ECO:0000256" key="6">
    <source>
        <dbReference type="ARBA" id="ARBA00023136"/>
    </source>
</evidence>
<dbReference type="GO" id="GO:0005886">
    <property type="term" value="C:plasma membrane"/>
    <property type="evidence" value="ECO:0007669"/>
    <property type="project" value="UniProtKB-SubCell"/>
</dbReference>
<dbReference type="InterPro" id="IPR011066">
    <property type="entry name" value="MscS_channel_C_sf"/>
</dbReference>
<keyword evidence="7" id="KW-0175">Coiled coil</keyword>
<evidence type="ECO:0000256" key="7">
    <source>
        <dbReference type="SAM" id="Coils"/>
    </source>
</evidence>
<dbReference type="Pfam" id="PF21082">
    <property type="entry name" value="MS_channel_3rd"/>
    <property type="match status" value="1"/>
</dbReference>
<dbReference type="InterPro" id="IPR052702">
    <property type="entry name" value="MscS-like_channel"/>
</dbReference>
<dbReference type="GO" id="GO:0008381">
    <property type="term" value="F:mechanosensitive monoatomic ion channel activity"/>
    <property type="evidence" value="ECO:0007669"/>
    <property type="project" value="UniProtKB-ARBA"/>
</dbReference>
<feature type="coiled-coil region" evidence="7">
    <location>
        <begin position="133"/>
        <end position="167"/>
    </location>
</feature>
<feature type="transmembrane region" description="Helical" evidence="8">
    <location>
        <begin position="345"/>
        <end position="363"/>
    </location>
</feature>
<dbReference type="InterPro" id="IPR049278">
    <property type="entry name" value="MS_channel_C"/>
</dbReference>
<proteinExistence type="inferred from homology"/>
<evidence type="ECO:0000256" key="4">
    <source>
        <dbReference type="ARBA" id="ARBA00022692"/>
    </source>
</evidence>
<accession>A0A3S3PXX6</accession>
<feature type="transmembrane region" description="Helical" evidence="8">
    <location>
        <begin position="319"/>
        <end position="339"/>
    </location>
</feature>
<dbReference type="Gene3D" id="2.30.30.60">
    <property type="match status" value="1"/>
</dbReference>
<organism evidence="11 12">
    <name type="scientific">Pedobacter chitinilyticus</name>
    <dbReference type="NCBI Taxonomy" id="2233776"/>
    <lineage>
        <taxon>Bacteria</taxon>
        <taxon>Pseudomonadati</taxon>
        <taxon>Bacteroidota</taxon>
        <taxon>Sphingobacteriia</taxon>
        <taxon>Sphingobacteriales</taxon>
        <taxon>Sphingobacteriaceae</taxon>
        <taxon>Pedobacter</taxon>
    </lineage>
</organism>
<keyword evidence="5 8" id="KW-1133">Transmembrane helix</keyword>
<feature type="domain" description="Mechanosensitive ion channel MscS C-terminal" evidence="10">
    <location>
        <begin position="719"/>
        <end position="800"/>
    </location>
</feature>
<dbReference type="SUPFAM" id="SSF82689">
    <property type="entry name" value="Mechanosensitive channel protein MscS (YggB), C-terminal domain"/>
    <property type="match status" value="1"/>
</dbReference>
<comment type="similarity">
    <text evidence="2">Belongs to the MscS (TC 1.A.23) family.</text>
</comment>
<evidence type="ECO:0000313" key="12">
    <source>
        <dbReference type="Proteomes" id="UP000284120"/>
    </source>
</evidence>
<feature type="transmembrane region" description="Helical" evidence="8">
    <location>
        <begin position="627"/>
        <end position="649"/>
    </location>
</feature>
<dbReference type="PANTHER" id="PTHR30347">
    <property type="entry name" value="POTASSIUM CHANNEL RELATED"/>
    <property type="match status" value="1"/>
</dbReference>
<dbReference type="InterPro" id="IPR006685">
    <property type="entry name" value="MscS_channel_2nd"/>
</dbReference>
<feature type="domain" description="Mechanosensitive ion channel MscS" evidence="9">
    <location>
        <begin position="644"/>
        <end position="709"/>
    </location>
</feature>
<feature type="transmembrane region" description="Helical" evidence="8">
    <location>
        <begin position="556"/>
        <end position="580"/>
    </location>
</feature>
<feature type="transmembrane region" description="Helical" evidence="8">
    <location>
        <begin position="456"/>
        <end position="477"/>
    </location>
</feature>
<evidence type="ECO:0000256" key="3">
    <source>
        <dbReference type="ARBA" id="ARBA00022475"/>
    </source>
</evidence>
<dbReference type="SUPFAM" id="SSF50182">
    <property type="entry name" value="Sm-like ribonucleoproteins"/>
    <property type="match status" value="1"/>
</dbReference>
<feature type="transmembrane region" description="Helical" evidence="8">
    <location>
        <begin position="399"/>
        <end position="417"/>
    </location>
</feature>
<dbReference type="Gene3D" id="3.30.70.100">
    <property type="match status" value="1"/>
</dbReference>
<dbReference type="InterPro" id="IPR011014">
    <property type="entry name" value="MscS_channel_TM-2"/>
</dbReference>
<dbReference type="PANTHER" id="PTHR30347:SF1">
    <property type="entry name" value="MECHANOSENSITIVE CHANNEL MSCK"/>
    <property type="match status" value="1"/>
</dbReference>
<feature type="transmembrane region" description="Helical" evidence="8">
    <location>
        <begin position="370"/>
        <end position="387"/>
    </location>
</feature>